<evidence type="ECO:0000256" key="4">
    <source>
        <dbReference type="ARBA" id="ARBA00023136"/>
    </source>
</evidence>
<feature type="transmembrane region" description="Helical" evidence="6">
    <location>
        <begin position="237"/>
        <end position="261"/>
    </location>
</feature>
<keyword evidence="8" id="KW-1185">Reference proteome</keyword>
<feature type="transmembrane region" description="Helical" evidence="6">
    <location>
        <begin position="144"/>
        <end position="163"/>
    </location>
</feature>
<dbReference type="EMBL" id="FN649137">
    <property type="protein sequence ID" value="CBN73911.1"/>
    <property type="molecule type" value="Genomic_DNA"/>
</dbReference>
<protein>
    <submittedName>
        <fullName evidence="7">Uncharacterized protein</fullName>
    </submittedName>
</protein>
<feature type="region of interest" description="Disordered" evidence="5">
    <location>
        <begin position="323"/>
        <end position="342"/>
    </location>
</feature>
<evidence type="ECO:0000256" key="5">
    <source>
        <dbReference type="SAM" id="MobiDB-lite"/>
    </source>
</evidence>
<feature type="transmembrane region" description="Helical" evidence="6">
    <location>
        <begin position="169"/>
        <end position="188"/>
    </location>
</feature>
<evidence type="ECO:0000256" key="1">
    <source>
        <dbReference type="ARBA" id="ARBA00004141"/>
    </source>
</evidence>
<dbReference type="eggNOG" id="KOG1444">
    <property type="taxonomic scope" value="Eukaryota"/>
</dbReference>
<dbReference type="Proteomes" id="UP000002630">
    <property type="component" value="Linkage Group LG07"/>
</dbReference>
<reference evidence="7 8" key="1">
    <citation type="journal article" date="2010" name="Nature">
        <title>The Ectocarpus genome and the independent evolution of multicellularity in brown algae.</title>
        <authorList>
            <person name="Cock J.M."/>
            <person name="Sterck L."/>
            <person name="Rouze P."/>
            <person name="Scornet D."/>
            <person name="Allen A.E."/>
            <person name="Amoutzias G."/>
            <person name="Anthouard V."/>
            <person name="Artiguenave F."/>
            <person name="Aury J.M."/>
            <person name="Badger J.H."/>
            <person name="Beszteri B."/>
            <person name="Billiau K."/>
            <person name="Bonnet E."/>
            <person name="Bothwell J.H."/>
            <person name="Bowler C."/>
            <person name="Boyen C."/>
            <person name="Brownlee C."/>
            <person name="Carrano C.J."/>
            <person name="Charrier B."/>
            <person name="Cho G.Y."/>
            <person name="Coelho S.M."/>
            <person name="Collen J."/>
            <person name="Corre E."/>
            <person name="Da Silva C."/>
            <person name="Delage L."/>
            <person name="Delaroque N."/>
            <person name="Dittami S.M."/>
            <person name="Doulbeau S."/>
            <person name="Elias M."/>
            <person name="Farnham G."/>
            <person name="Gachon C.M."/>
            <person name="Gschloessl B."/>
            <person name="Heesch S."/>
            <person name="Jabbari K."/>
            <person name="Jubin C."/>
            <person name="Kawai H."/>
            <person name="Kimura K."/>
            <person name="Kloareg B."/>
            <person name="Kupper F.C."/>
            <person name="Lang D."/>
            <person name="Le Bail A."/>
            <person name="Leblanc C."/>
            <person name="Lerouge P."/>
            <person name="Lohr M."/>
            <person name="Lopez P.J."/>
            <person name="Martens C."/>
            <person name="Maumus F."/>
            <person name="Michel G."/>
            <person name="Miranda-Saavedra D."/>
            <person name="Morales J."/>
            <person name="Moreau H."/>
            <person name="Motomura T."/>
            <person name="Nagasato C."/>
            <person name="Napoli C.A."/>
            <person name="Nelson D.R."/>
            <person name="Nyvall-Collen P."/>
            <person name="Peters A.F."/>
            <person name="Pommier C."/>
            <person name="Potin P."/>
            <person name="Poulain J."/>
            <person name="Quesneville H."/>
            <person name="Read B."/>
            <person name="Rensing S.A."/>
            <person name="Ritter A."/>
            <person name="Rousvoal S."/>
            <person name="Samanta M."/>
            <person name="Samson G."/>
            <person name="Schroeder D.C."/>
            <person name="Segurens B."/>
            <person name="Strittmatter M."/>
            <person name="Tonon T."/>
            <person name="Tregear J.W."/>
            <person name="Valentin K."/>
            <person name="von Dassow P."/>
            <person name="Yamagishi T."/>
            <person name="Van de Peer Y."/>
            <person name="Wincker P."/>
        </authorList>
    </citation>
    <scope>NUCLEOTIDE SEQUENCE [LARGE SCALE GENOMIC DNA]</scope>
    <source>
        <strain evidence="8">Ec32 / CCAP1310/4</strain>
    </source>
</reference>
<dbReference type="InterPro" id="IPR050186">
    <property type="entry name" value="TPT_transporter"/>
</dbReference>
<evidence type="ECO:0000256" key="2">
    <source>
        <dbReference type="ARBA" id="ARBA00022692"/>
    </source>
</evidence>
<dbReference type="AlphaFoldDB" id="D8LTL4"/>
<sequence>MPSGTGKDVANGGNSVEEKNRVALVAVSSSLSYSFCSVSMVMSNKLLAFTYKSDMAFLVVVGQCLVATILVEAVRRMGYASYDPFNFSTARRWLPVSICFSAMLFTSFKALEVMNVPMVTVFKNLTNIVIVTGDWWFFQQAASWLVMFSMAVMVFGALFASYNDLDFNPWGYFWMVANCCTTAGYVLYMKHATKSIKLPRFGMVFYNNLLTTCLLTPAAFMMGDFTIFWTTPQLRTVTYMTALLFSGVVGVLLNFASLWCVGATSATTYAVVGSVNVIPTALLGYQLFDSAISTQMGEFMLVSMIGGFMYSFAKLQEKRSLERTRPPVMPLPSPTSALESHMSKAEKLLLEPTTKADQTADHNA</sequence>
<keyword evidence="4 6" id="KW-0472">Membrane</keyword>
<feature type="transmembrane region" description="Helical" evidence="6">
    <location>
        <begin position="93"/>
        <end position="111"/>
    </location>
</feature>
<dbReference type="PANTHER" id="PTHR11132">
    <property type="entry name" value="SOLUTE CARRIER FAMILY 35"/>
    <property type="match status" value="1"/>
</dbReference>
<evidence type="ECO:0000313" key="7">
    <source>
        <dbReference type="EMBL" id="CBN73911.1"/>
    </source>
</evidence>
<feature type="transmembrane region" description="Helical" evidence="6">
    <location>
        <begin position="294"/>
        <end position="313"/>
    </location>
</feature>
<dbReference type="OMA" id="KLIRVWI"/>
<dbReference type="OrthoDB" id="417037at2759"/>
<proteinExistence type="predicted"/>
<accession>D8LTL4</accession>
<feature type="transmembrane region" description="Helical" evidence="6">
    <location>
        <begin position="22"/>
        <end position="43"/>
    </location>
</feature>
<organism evidence="7 8">
    <name type="scientific">Ectocarpus siliculosus</name>
    <name type="common">Brown alga</name>
    <name type="synonym">Conferva siliculosa</name>
    <dbReference type="NCBI Taxonomy" id="2880"/>
    <lineage>
        <taxon>Eukaryota</taxon>
        <taxon>Sar</taxon>
        <taxon>Stramenopiles</taxon>
        <taxon>Ochrophyta</taxon>
        <taxon>PX clade</taxon>
        <taxon>Phaeophyceae</taxon>
        <taxon>Ectocarpales</taxon>
        <taxon>Ectocarpaceae</taxon>
        <taxon>Ectocarpus</taxon>
    </lineage>
</organism>
<comment type="subcellular location">
    <subcellularLocation>
        <location evidence="1">Membrane</location>
        <topology evidence="1">Multi-pass membrane protein</topology>
    </subcellularLocation>
</comment>
<dbReference type="SUPFAM" id="SSF103481">
    <property type="entry name" value="Multidrug resistance efflux transporter EmrE"/>
    <property type="match status" value="1"/>
</dbReference>
<dbReference type="InterPro" id="IPR037185">
    <property type="entry name" value="EmrE-like"/>
</dbReference>
<feature type="transmembrane region" description="Helical" evidence="6">
    <location>
        <begin position="209"/>
        <end position="231"/>
    </location>
</feature>
<evidence type="ECO:0000256" key="6">
    <source>
        <dbReference type="SAM" id="Phobius"/>
    </source>
</evidence>
<keyword evidence="3 6" id="KW-1133">Transmembrane helix</keyword>
<feature type="transmembrane region" description="Helical" evidence="6">
    <location>
        <begin position="55"/>
        <end position="73"/>
    </location>
</feature>
<dbReference type="InParanoid" id="D8LTL4"/>
<evidence type="ECO:0000313" key="8">
    <source>
        <dbReference type="Proteomes" id="UP000002630"/>
    </source>
</evidence>
<gene>
    <name evidence="7" type="ORF">Esi_0009_0026</name>
</gene>
<feature type="transmembrane region" description="Helical" evidence="6">
    <location>
        <begin position="268"/>
        <end position="288"/>
    </location>
</feature>
<dbReference type="EMBL" id="FN649732">
    <property type="protein sequence ID" value="CBN73911.1"/>
    <property type="molecule type" value="Genomic_DNA"/>
</dbReference>
<dbReference type="GO" id="GO:0016020">
    <property type="term" value="C:membrane"/>
    <property type="evidence" value="ECO:0007669"/>
    <property type="project" value="UniProtKB-SubCell"/>
</dbReference>
<keyword evidence="2 6" id="KW-0812">Transmembrane</keyword>
<evidence type="ECO:0000256" key="3">
    <source>
        <dbReference type="ARBA" id="ARBA00022989"/>
    </source>
</evidence>
<name>D8LTL4_ECTSI</name>